<dbReference type="AlphaFoldDB" id="A0A8J9VFK2"/>
<dbReference type="OrthoDB" id="10052742at2759"/>
<organism evidence="1 2">
    <name type="scientific">Branchiostoma lanceolatum</name>
    <name type="common">Common lancelet</name>
    <name type="synonym">Amphioxus lanceolatum</name>
    <dbReference type="NCBI Taxonomy" id="7740"/>
    <lineage>
        <taxon>Eukaryota</taxon>
        <taxon>Metazoa</taxon>
        <taxon>Chordata</taxon>
        <taxon>Cephalochordata</taxon>
        <taxon>Leptocardii</taxon>
        <taxon>Amphioxiformes</taxon>
        <taxon>Branchiostomatidae</taxon>
        <taxon>Branchiostoma</taxon>
    </lineage>
</organism>
<dbReference type="InterPro" id="IPR040311">
    <property type="entry name" value="CCDC3"/>
</dbReference>
<accession>A0A8J9VFK2</accession>
<protein>
    <submittedName>
        <fullName evidence="1">Hypp5589 protein</fullName>
    </submittedName>
</protein>
<sequence>MWPHTYAGLFEVYCVLKGGPLQYNITVVEIGGPTTCSRTEVDVGEEYILLLTRREDDVLAPHEVNTQTAAIPATQDNLDMVALTCGLQNFTLPLGSPGNLPENMGCPIHPNETGEQCVYAGAASHVVMSTTLSLMAALLTCAFDLFQVAL</sequence>
<dbReference type="PANTHER" id="PTHR31663:SF6">
    <property type="entry name" value="COILED-COIL DOMAIN-CONTAINING PROTEIN 3-LIKE"/>
    <property type="match status" value="1"/>
</dbReference>
<dbReference type="Proteomes" id="UP000838412">
    <property type="component" value="Chromosome 10"/>
</dbReference>
<name>A0A8J9VFK2_BRALA</name>
<dbReference type="EMBL" id="OV696695">
    <property type="protein sequence ID" value="CAH1238434.1"/>
    <property type="molecule type" value="Genomic_DNA"/>
</dbReference>
<keyword evidence="2" id="KW-1185">Reference proteome</keyword>
<dbReference type="PANTHER" id="PTHR31663">
    <property type="entry name" value="COILED-COIL DOMAIN-CONTAINING PROTEIN 3"/>
    <property type="match status" value="1"/>
</dbReference>
<evidence type="ECO:0000313" key="2">
    <source>
        <dbReference type="Proteomes" id="UP000838412"/>
    </source>
</evidence>
<evidence type="ECO:0000313" key="1">
    <source>
        <dbReference type="EMBL" id="CAH1238434.1"/>
    </source>
</evidence>
<gene>
    <name evidence="1" type="primary">Hypp5589</name>
    <name evidence="1" type="ORF">BLAG_LOCUS3048</name>
</gene>
<proteinExistence type="predicted"/>
<reference evidence="1" key="1">
    <citation type="submission" date="2022-01" db="EMBL/GenBank/DDBJ databases">
        <authorList>
            <person name="Braso-Vives M."/>
        </authorList>
    </citation>
    <scope>NUCLEOTIDE SEQUENCE</scope>
</reference>